<name>A0A0E0M579_ORYPU</name>
<dbReference type="Gramene" id="OPUNC10G01150.1">
    <property type="protein sequence ID" value="OPUNC10G01150.1"/>
    <property type="gene ID" value="OPUNC10G01150"/>
</dbReference>
<proteinExistence type="predicted"/>
<dbReference type="HOGENOM" id="CLU_2403427_0_0_1"/>
<evidence type="ECO:0000313" key="2">
    <source>
        <dbReference type="Proteomes" id="UP000026962"/>
    </source>
</evidence>
<organism evidence="1">
    <name type="scientific">Oryza punctata</name>
    <name type="common">Red rice</name>
    <dbReference type="NCBI Taxonomy" id="4537"/>
    <lineage>
        <taxon>Eukaryota</taxon>
        <taxon>Viridiplantae</taxon>
        <taxon>Streptophyta</taxon>
        <taxon>Embryophyta</taxon>
        <taxon>Tracheophyta</taxon>
        <taxon>Spermatophyta</taxon>
        <taxon>Magnoliopsida</taxon>
        <taxon>Liliopsida</taxon>
        <taxon>Poales</taxon>
        <taxon>Poaceae</taxon>
        <taxon>BOP clade</taxon>
        <taxon>Oryzoideae</taxon>
        <taxon>Oryzeae</taxon>
        <taxon>Oryzinae</taxon>
        <taxon>Oryza</taxon>
    </lineage>
</organism>
<protein>
    <submittedName>
        <fullName evidence="1">Uncharacterized protein</fullName>
    </submittedName>
</protein>
<keyword evidence="2" id="KW-1185">Reference proteome</keyword>
<dbReference type="AlphaFoldDB" id="A0A0E0M579"/>
<reference evidence="1" key="1">
    <citation type="submission" date="2015-04" db="UniProtKB">
        <authorList>
            <consortium name="EnsemblPlants"/>
        </authorList>
    </citation>
    <scope>IDENTIFICATION</scope>
</reference>
<evidence type="ECO:0000313" key="1">
    <source>
        <dbReference type="EnsemblPlants" id="OPUNC10G01150.1"/>
    </source>
</evidence>
<sequence length="93" mass="10070">MGGTVLYPLDLDAVRRSGDQRGSHRWSGNHATVRVVAAATNPRPIVVVCNAGSPARPPCLTKKVMKTVKTLVVKKRSADNVLKGIENARVRVR</sequence>
<accession>A0A0E0M579</accession>
<dbReference type="Proteomes" id="UP000026962">
    <property type="component" value="Chromosome 10"/>
</dbReference>
<dbReference type="EnsemblPlants" id="OPUNC10G01150.1">
    <property type="protein sequence ID" value="OPUNC10G01150.1"/>
    <property type="gene ID" value="OPUNC10G01150"/>
</dbReference>
<reference evidence="1" key="2">
    <citation type="submission" date="2018-05" db="EMBL/GenBank/DDBJ databases">
        <title>OpunRS2 (Oryza punctata Reference Sequence Version 2).</title>
        <authorList>
            <person name="Zhang J."/>
            <person name="Kudrna D."/>
            <person name="Lee S."/>
            <person name="Talag J."/>
            <person name="Welchert J."/>
            <person name="Wing R.A."/>
        </authorList>
    </citation>
    <scope>NUCLEOTIDE SEQUENCE [LARGE SCALE GENOMIC DNA]</scope>
</reference>